<dbReference type="AlphaFoldDB" id="A0A1G7M1S1"/>
<comment type="similarity">
    <text evidence="1">Belongs to the AHA1 family.</text>
</comment>
<dbReference type="Gene3D" id="3.30.530.20">
    <property type="match status" value="1"/>
</dbReference>
<feature type="domain" description="Activator of Hsp90 ATPase homologue 1/2-like C-terminal" evidence="2">
    <location>
        <begin position="11"/>
        <end position="128"/>
    </location>
</feature>
<dbReference type="OrthoDB" id="384974at2"/>
<name>A0A1G7M1S1_9SPHI</name>
<accession>A0A1G7M1S1</accession>
<dbReference type="RefSeq" id="WP_091156188.1">
    <property type="nucleotide sequence ID" value="NZ_FNAI01000020.1"/>
</dbReference>
<protein>
    <submittedName>
        <fullName evidence="3">Uncharacterized conserved protein YndB, AHSA1/START domain</fullName>
    </submittedName>
</protein>
<keyword evidence="4" id="KW-1185">Reference proteome</keyword>
<dbReference type="EMBL" id="FNAI01000020">
    <property type="protein sequence ID" value="SDF55120.1"/>
    <property type="molecule type" value="Genomic_DNA"/>
</dbReference>
<dbReference type="InterPro" id="IPR023393">
    <property type="entry name" value="START-like_dom_sf"/>
</dbReference>
<dbReference type="STRING" id="1391627.SAMN05216464_12017"/>
<dbReference type="SUPFAM" id="SSF55961">
    <property type="entry name" value="Bet v1-like"/>
    <property type="match status" value="1"/>
</dbReference>
<evidence type="ECO:0000259" key="2">
    <source>
        <dbReference type="Pfam" id="PF08327"/>
    </source>
</evidence>
<evidence type="ECO:0000313" key="3">
    <source>
        <dbReference type="EMBL" id="SDF55120.1"/>
    </source>
</evidence>
<proteinExistence type="inferred from homology"/>
<evidence type="ECO:0000313" key="4">
    <source>
        <dbReference type="Proteomes" id="UP000199072"/>
    </source>
</evidence>
<reference evidence="3 4" key="1">
    <citation type="submission" date="2016-10" db="EMBL/GenBank/DDBJ databases">
        <authorList>
            <person name="de Groot N.N."/>
        </authorList>
    </citation>
    <scope>NUCLEOTIDE SEQUENCE [LARGE SCALE GENOMIC DNA]</scope>
    <source>
        <strain evidence="3 4">47C3B</strain>
    </source>
</reference>
<organism evidence="3 4">
    <name type="scientific">Mucilaginibacter pineti</name>
    <dbReference type="NCBI Taxonomy" id="1391627"/>
    <lineage>
        <taxon>Bacteria</taxon>
        <taxon>Pseudomonadati</taxon>
        <taxon>Bacteroidota</taxon>
        <taxon>Sphingobacteriia</taxon>
        <taxon>Sphingobacteriales</taxon>
        <taxon>Sphingobacteriaceae</taxon>
        <taxon>Mucilaginibacter</taxon>
    </lineage>
</organism>
<sequence length="137" mass="15759">MEITVETTINLPVDTVWKLWTTEVDVKQWNKPSDDWHTTKANVDFKEGGKFLLRMELKNGQGGFDHAGVYNKIIVDNLIDYTGVDGRRSTVTFIADGERTRLTETFQPEEQTPLDVQRAFCQGVLNNFKTYAETKQR</sequence>
<dbReference type="Pfam" id="PF08327">
    <property type="entry name" value="AHSA1"/>
    <property type="match status" value="1"/>
</dbReference>
<dbReference type="Proteomes" id="UP000199072">
    <property type="component" value="Unassembled WGS sequence"/>
</dbReference>
<gene>
    <name evidence="3" type="ORF">SAMN05216464_12017</name>
</gene>
<dbReference type="InterPro" id="IPR013538">
    <property type="entry name" value="ASHA1/2-like_C"/>
</dbReference>
<evidence type="ECO:0000256" key="1">
    <source>
        <dbReference type="ARBA" id="ARBA00006817"/>
    </source>
</evidence>